<evidence type="ECO:0000256" key="5">
    <source>
        <dbReference type="ARBA" id="ARBA00022705"/>
    </source>
</evidence>
<dbReference type="GO" id="GO:0006261">
    <property type="term" value="P:DNA-templated DNA replication"/>
    <property type="evidence" value="ECO:0007669"/>
    <property type="project" value="TreeGrafter"/>
</dbReference>
<keyword evidence="3" id="KW-0808">Transferase</keyword>
<dbReference type="NCBIfam" id="TIGR01128">
    <property type="entry name" value="holA"/>
    <property type="match status" value="1"/>
</dbReference>
<dbReference type="InterPro" id="IPR027417">
    <property type="entry name" value="P-loop_NTPase"/>
</dbReference>
<dbReference type="Proteomes" id="UP000241229">
    <property type="component" value="Unassembled WGS sequence"/>
</dbReference>
<evidence type="ECO:0000256" key="3">
    <source>
        <dbReference type="ARBA" id="ARBA00022679"/>
    </source>
</evidence>
<dbReference type="GO" id="GO:0003887">
    <property type="term" value="F:DNA-directed DNA polymerase activity"/>
    <property type="evidence" value="ECO:0007669"/>
    <property type="project" value="UniProtKB-KW"/>
</dbReference>
<keyword evidence="6" id="KW-0239">DNA-directed DNA polymerase</keyword>
<comment type="similarity">
    <text evidence="7">Belongs to the DNA polymerase HolA subunit family.</text>
</comment>
<gene>
    <name evidence="10" type="ORF">C7I84_21205</name>
</gene>
<organism evidence="10 11">
    <name type="scientific">Kumtagia ephedrae</name>
    <dbReference type="NCBI Taxonomy" id="2116701"/>
    <lineage>
        <taxon>Bacteria</taxon>
        <taxon>Pseudomonadati</taxon>
        <taxon>Pseudomonadota</taxon>
        <taxon>Alphaproteobacteria</taxon>
        <taxon>Hyphomicrobiales</taxon>
        <taxon>Phyllobacteriaceae</taxon>
        <taxon>Kumtagia</taxon>
    </lineage>
</organism>
<feature type="domain" description="DNA polymerase III delta N-terminal" evidence="9">
    <location>
        <begin position="24"/>
        <end position="104"/>
    </location>
</feature>
<dbReference type="EMBL" id="PXYK01000022">
    <property type="protein sequence ID" value="PSJ56389.1"/>
    <property type="molecule type" value="Genomic_DNA"/>
</dbReference>
<reference evidence="10 11" key="1">
    <citation type="submission" date="2018-03" db="EMBL/GenBank/DDBJ databases">
        <title>The draft genome of Mesorhizobium sp. 6GN-30.</title>
        <authorList>
            <person name="Liu L."/>
            <person name="Li L."/>
            <person name="Wang T."/>
            <person name="Zhang X."/>
            <person name="Liang L."/>
        </authorList>
    </citation>
    <scope>NUCLEOTIDE SEQUENCE [LARGE SCALE GENOMIC DNA]</scope>
    <source>
        <strain evidence="10 11">6GN30</strain>
    </source>
</reference>
<evidence type="ECO:0000256" key="8">
    <source>
        <dbReference type="ARBA" id="ARBA00049244"/>
    </source>
</evidence>
<evidence type="ECO:0000313" key="10">
    <source>
        <dbReference type="EMBL" id="PSJ56389.1"/>
    </source>
</evidence>
<dbReference type="GO" id="GO:0003677">
    <property type="term" value="F:DNA binding"/>
    <property type="evidence" value="ECO:0007669"/>
    <property type="project" value="InterPro"/>
</dbReference>
<dbReference type="InterPro" id="IPR010372">
    <property type="entry name" value="DNA_pol3_delta_N"/>
</dbReference>
<keyword evidence="4" id="KW-0548">Nucleotidyltransferase</keyword>
<dbReference type="Gene3D" id="1.20.272.10">
    <property type="match status" value="1"/>
</dbReference>
<dbReference type="SUPFAM" id="SSF48019">
    <property type="entry name" value="post-AAA+ oligomerization domain-like"/>
    <property type="match status" value="1"/>
</dbReference>
<accession>A0A2P7S1Q8</accession>
<proteinExistence type="inferred from homology"/>
<dbReference type="RefSeq" id="WP_106774218.1">
    <property type="nucleotide sequence ID" value="NZ_PXYK01000022.1"/>
</dbReference>
<evidence type="ECO:0000256" key="4">
    <source>
        <dbReference type="ARBA" id="ARBA00022695"/>
    </source>
</evidence>
<sequence length="350" mass="37606">MAQLKAHEVDAWLARPRQETPVVLIYGPDRGLVSERARRFAQNTGIALDDPFSVVRLDAAELDKDPGRLLDEANTIPMFAGRRLLWVRNAQGQKTFAEDVKALCASPLADAVLLIEAGDLKKGTGLRAAVESAAAGIALPCYADDARSVDAVIDDELRKAGLSIDPEARALLRRNLGGDRMASRGEVAKLALYALGTGSISVEDVRALTGDVSSISVDEAVDAVLEGNLQAFDAAFARQALGSSQAYAVLSSMQRQLQALQLMRVAMERNGTNAASAVAAAKPPVFFSRRRLVEQALGRWTSRGLARILSRLHDTVLQTRRRPDLAVALAHGTLLQIAVESRQNAKGALR</sequence>
<dbReference type="Gene3D" id="3.40.50.300">
    <property type="entry name" value="P-loop containing nucleotide triphosphate hydrolases"/>
    <property type="match status" value="1"/>
</dbReference>
<dbReference type="PANTHER" id="PTHR34388:SF1">
    <property type="entry name" value="DNA POLYMERASE III SUBUNIT DELTA"/>
    <property type="match status" value="1"/>
</dbReference>
<evidence type="ECO:0000256" key="7">
    <source>
        <dbReference type="ARBA" id="ARBA00034754"/>
    </source>
</evidence>
<evidence type="ECO:0000256" key="6">
    <source>
        <dbReference type="ARBA" id="ARBA00022932"/>
    </source>
</evidence>
<evidence type="ECO:0000259" key="9">
    <source>
        <dbReference type="Pfam" id="PF06144"/>
    </source>
</evidence>
<dbReference type="InterPro" id="IPR008921">
    <property type="entry name" value="DNA_pol3_clamp-load_cplx_C"/>
</dbReference>
<comment type="caution">
    <text evidence="10">The sequence shown here is derived from an EMBL/GenBank/DDBJ whole genome shotgun (WGS) entry which is preliminary data.</text>
</comment>
<dbReference type="AlphaFoldDB" id="A0A2P7S1Q8"/>
<dbReference type="Pfam" id="PF06144">
    <property type="entry name" value="DNA_pol3_delta"/>
    <property type="match status" value="1"/>
</dbReference>
<evidence type="ECO:0000256" key="2">
    <source>
        <dbReference type="ARBA" id="ARBA00017703"/>
    </source>
</evidence>
<dbReference type="GO" id="GO:0009360">
    <property type="term" value="C:DNA polymerase III complex"/>
    <property type="evidence" value="ECO:0007669"/>
    <property type="project" value="InterPro"/>
</dbReference>
<keyword evidence="11" id="KW-1185">Reference proteome</keyword>
<name>A0A2P7S1Q8_9HYPH</name>
<dbReference type="Gene3D" id="1.10.8.60">
    <property type="match status" value="1"/>
</dbReference>
<dbReference type="EC" id="2.7.7.7" evidence="1"/>
<dbReference type="InterPro" id="IPR005790">
    <property type="entry name" value="DNA_polIII_delta"/>
</dbReference>
<evidence type="ECO:0000313" key="11">
    <source>
        <dbReference type="Proteomes" id="UP000241229"/>
    </source>
</evidence>
<evidence type="ECO:0000256" key="1">
    <source>
        <dbReference type="ARBA" id="ARBA00012417"/>
    </source>
</evidence>
<dbReference type="PANTHER" id="PTHR34388">
    <property type="entry name" value="DNA POLYMERASE III SUBUNIT DELTA"/>
    <property type="match status" value="1"/>
</dbReference>
<keyword evidence="5" id="KW-0235">DNA replication</keyword>
<dbReference type="OrthoDB" id="9804983at2"/>
<dbReference type="SUPFAM" id="SSF52540">
    <property type="entry name" value="P-loop containing nucleoside triphosphate hydrolases"/>
    <property type="match status" value="1"/>
</dbReference>
<protein>
    <recommendedName>
        <fullName evidence="2">DNA polymerase III subunit delta</fullName>
        <ecNumber evidence="1">2.7.7.7</ecNumber>
    </recommendedName>
</protein>
<comment type="catalytic activity">
    <reaction evidence="8">
        <text>DNA(n) + a 2'-deoxyribonucleoside 5'-triphosphate = DNA(n+1) + diphosphate</text>
        <dbReference type="Rhea" id="RHEA:22508"/>
        <dbReference type="Rhea" id="RHEA-COMP:17339"/>
        <dbReference type="Rhea" id="RHEA-COMP:17340"/>
        <dbReference type="ChEBI" id="CHEBI:33019"/>
        <dbReference type="ChEBI" id="CHEBI:61560"/>
        <dbReference type="ChEBI" id="CHEBI:173112"/>
        <dbReference type="EC" id="2.7.7.7"/>
    </reaction>
</comment>